<evidence type="ECO:0000313" key="2">
    <source>
        <dbReference type="EMBL" id="SNT15277.1"/>
    </source>
</evidence>
<name>A0A239KA64_9FIRM</name>
<dbReference type="Proteomes" id="UP000198304">
    <property type="component" value="Unassembled WGS sequence"/>
</dbReference>
<proteinExistence type="predicted"/>
<dbReference type="OrthoDB" id="9799970at2"/>
<dbReference type="InterPro" id="IPR009045">
    <property type="entry name" value="Zn_M74/Hedgehog-like"/>
</dbReference>
<dbReference type="RefSeq" id="WP_089285305.1">
    <property type="nucleotide sequence ID" value="NZ_FZOJ01000045.1"/>
</dbReference>
<dbReference type="SUPFAM" id="SSF55166">
    <property type="entry name" value="Hedgehog/DD-peptidase"/>
    <property type="match status" value="1"/>
</dbReference>
<keyword evidence="3" id="KW-1185">Reference proteome</keyword>
<accession>A0A239KA64</accession>
<keyword evidence="2" id="KW-0645">Protease</keyword>
<gene>
    <name evidence="2" type="ORF">SAMN05446037_104520</name>
</gene>
<dbReference type="GO" id="GO:0004180">
    <property type="term" value="F:carboxypeptidase activity"/>
    <property type="evidence" value="ECO:0007669"/>
    <property type="project" value="UniProtKB-KW"/>
</dbReference>
<dbReference type="InterPro" id="IPR039561">
    <property type="entry name" value="Peptidase_M15C"/>
</dbReference>
<dbReference type="Gene3D" id="3.30.1380.10">
    <property type="match status" value="1"/>
</dbReference>
<dbReference type="AlphaFoldDB" id="A0A239KA64"/>
<keyword evidence="2" id="KW-0121">Carboxypeptidase</keyword>
<feature type="domain" description="Peptidase M15C" evidence="1">
    <location>
        <begin position="191"/>
        <end position="270"/>
    </location>
</feature>
<keyword evidence="2" id="KW-0378">Hydrolase</keyword>
<organism evidence="2 3">
    <name type="scientific">Anaerovirgula multivorans</name>
    <dbReference type="NCBI Taxonomy" id="312168"/>
    <lineage>
        <taxon>Bacteria</taxon>
        <taxon>Bacillati</taxon>
        <taxon>Bacillota</taxon>
        <taxon>Clostridia</taxon>
        <taxon>Peptostreptococcales</taxon>
        <taxon>Natronincolaceae</taxon>
        <taxon>Anaerovirgula</taxon>
    </lineage>
</organism>
<sequence length="276" mass="31900">MKFIGKVSIVLIAGFLALFLISISLEPIILERRSPVSQIDSVKTFNNNEELESKIAEYDEDKDSNTNNSRFDSDNHAIHDLTTKPIFTNEALTKEIVDRVRGVSWREEAPVGLEDLSYITVTHWGFDQQEHLGEMIVHKEIGEEVLEIFQELYEVKFPIEKMRLIDEYEADDHLSMEDNNTSAFCFRVIEGSQKISNHGYGVAIDINPIQNPYIKNNRIVPLTGKEYVNREDIRKGMIIKGDPCYRAFTSRGWTWGGEWKIVKDYQHFEKVIDLNP</sequence>
<evidence type="ECO:0000259" key="1">
    <source>
        <dbReference type="Pfam" id="PF13539"/>
    </source>
</evidence>
<reference evidence="2 3" key="1">
    <citation type="submission" date="2017-06" db="EMBL/GenBank/DDBJ databases">
        <authorList>
            <person name="Kim H.J."/>
            <person name="Triplett B.A."/>
        </authorList>
    </citation>
    <scope>NUCLEOTIDE SEQUENCE [LARGE SCALE GENOMIC DNA]</scope>
    <source>
        <strain evidence="2 3">SCA</strain>
    </source>
</reference>
<protein>
    <submittedName>
        <fullName evidence="2">D-alanyl-D-alanine carboxypeptidase</fullName>
    </submittedName>
</protein>
<evidence type="ECO:0000313" key="3">
    <source>
        <dbReference type="Proteomes" id="UP000198304"/>
    </source>
</evidence>
<dbReference type="Pfam" id="PF13539">
    <property type="entry name" value="Peptidase_M15_4"/>
    <property type="match status" value="1"/>
</dbReference>
<dbReference type="EMBL" id="FZOJ01000045">
    <property type="protein sequence ID" value="SNT15277.1"/>
    <property type="molecule type" value="Genomic_DNA"/>
</dbReference>